<evidence type="ECO:0000313" key="2">
    <source>
        <dbReference type="Proteomes" id="UP001497453"/>
    </source>
</evidence>
<dbReference type="Gene3D" id="3.80.10.10">
    <property type="entry name" value="Ribonuclease Inhibitor"/>
    <property type="match status" value="1"/>
</dbReference>
<evidence type="ECO:0000313" key="1">
    <source>
        <dbReference type="EMBL" id="CAL1710091.1"/>
    </source>
</evidence>
<proteinExistence type="predicted"/>
<sequence length="446" mass="50796">MYCFRKVASHYRKYKLGRTSGLSNPGDGSMTRSDMLDPQDDCQHLRDPEVSMTPRTLTLPVEIWEAIIDEVSGPVLWDYRFRRPSTETLRACSLTCRSWQTRSQWNLFRFLRVNRRRDVMTTQDVSRVRPNHTGAVRHLDIIDTNPFADDSLKAYGVSQLVTDLLPLLAALEGIRFCNINLSPLDHGAMHTFTLLTSLRRLYLDEASLASLTQLEALVLSLPSLTQLSLESLDFSESAPETSSYPNLAEHSRLPRLQTVKITYDHIHPPPIVLYDWLSRTPVTVSLTSFTYVGMQSIYSRVDEKAPAVARLLRARGTLLRELTLSACLFNSPELYTGLQACPALRRLCIRDATKYLLGCVNLALPYIRSSLSQMCFEFTNVMARREPDDDRVWQALDNILQNTPFQNLNEVSLRRSPCDPSTRLPRTSDRGILTFTVDNGWPYDSD</sequence>
<dbReference type="EMBL" id="OZ037948">
    <property type="protein sequence ID" value="CAL1710091.1"/>
    <property type="molecule type" value="Genomic_DNA"/>
</dbReference>
<dbReference type="Proteomes" id="UP001497453">
    <property type="component" value="Chromosome 5"/>
</dbReference>
<reference evidence="2" key="1">
    <citation type="submission" date="2024-04" db="EMBL/GenBank/DDBJ databases">
        <authorList>
            <person name="Shaw F."/>
            <person name="Minotto A."/>
        </authorList>
    </citation>
    <scope>NUCLEOTIDE SEQUENCE [LARGE SCALE GENOMIC DNA]</scope>
</reference>
<dbReference type="InterPro" id="IPR032675">
    <property type="entry name" value="LRR_dom_sf"/>
</dbReference>
<keyword evidence="2" id="KW-1185">Reference proteome</keyword>
<gene>
    <name evidence="1" type="ORF">GFSPODELE1_LOCUS7646</name>
</gene>
<evidence type="ECO:0008006" key="3">
    <source>
        <dbReference type="Google" id="ProtNLM"/>
    </source>
</evidence>
<protein>
    <recommendedName>
        <fullName evidence="3">F-box domain-containing protein</fullName>
    </recommendedName>
</protein>
<accession>A0ABP1DQH1</accession>
<dbReference type="SUPFAM" id="SSF52047">
    <property type="entry name" value="RNI-like"/>
    <property type="match status" value="1"/>
</dbReference>
<organism evidence="1 2">
    <name type="scientific">Somion occarium</name>
    <dbReference type="NCBI Taxonomy" id="3059160"/>
    <lineage>
        <taxon>Eukaryota</taxon>
        <taxon>Fungi</taxon>
        <taxon>Dikarya</taxon>
        <taxon>Basidiomycota</taxon>
        <taxon>Agaricomycotina</taxon>
        <taxon>Agaricomycetes</taxon>
        <taxon>Polyporales</taxon>
        <taxon>Cerrenaceae</taxon>
        <taxon>Somion</taxon>
    </lineage>
</organism>
<name>A0ABP1DQH1_9APHY</name>